<keyword evidence="6" id="KW-0255">Endonuclease</keyword>
<evidence type="ECO:0000256" key="5">
    <source>
        <dbReference type="ARBA" id="ARBA00022723"/>
    </source>
</evidence>
<keyword evidence="9" id="KW-0694">RNA-binding</keyword>
<dbReference type="RefSeq" id="WP_066774087.1">
    <property type="nucleotide sequence ID" value="NZ_CP013244.1"/>
</dbReference>
<dbReference type="PROSITE" id="PS50126">
    <property type="entry name" value="S1"/>
    <property type="match status" value="1"/>
</dbReference>
<dbReference type="GO" id="GO:0005737">
    <property type="term" value="C:cytoplasm"/>
    <property type="evidence" value="ECO:0007669"/>
    <property type="project" value="TreeGrafter"/>
</dbReference>
<keyword evidence="5" id="KW-0479">Metal-binding</keyword>
<keyword evidence="3" id="KW-0997">Cell inner membrane</keyword>
<dbReference type="InterPro" id="IPR003029">
    <property type="entry name" value="S1_domain"/>
</dbReference>
<evidence type="ECO:0000256" key="6">
    <source>
        <dbReference type="ARBA" id="ARBA00022759"/>
    </source>
</evidence>
<accession>A0A1B1AMA8</accession>
<organism evidence="12 13">
    <name type="scientific">Candidatus Viadribacter manganicus</name>
    <dbReference type="NCBI Taxonomy" id="1759059"/>
    <lineage>
        <taxon>Bacteria</taxon>
        <taxon>Pseudomonadati</taxon>
        <taxon>Pseudomonadota</taxon>
        <taxon>Alphaproteobacteria</taxon>
        <taxon>Hyphomonadales</taxon>
        <taxon>Hyphomonadaceae</taxon>
        <taxon>Candidatus Viadribacter</taxon>
    </lineage>
</organism>
<sequence>MSEALETWIDAAIGETREALVRDGKPIALRIARDSDEGRRARWGELYCARVRELDRRRRGAFLDLGLHDQHGFLPLGDDGRARMRKDRVNLREGQGVIVSVTREAARGKNPVVDLTEVDHDGEEPHRIGRHDTDADLLLAKSAADAQVRGKLDAAIEDALARTTPIPGGGVLTIDAVTALVAIDVDAGGRQGSGDPERFALDLNIAAAHEAARQIRLRNLGGIIAIDFVSLRAKSHVKQLEDVVRGAFVGDPWSVQFGGLSRFGVYELARAQLRTPLHEQVRDHDGRLSVETVALTALRAIEREGRSQTGRQIACTLAPEVKAWLDTAEIDWRAQLSNRIGMRWSIDAAPREAFWPRDKIDARAL</sequence>
<dbReference type="InterPro" id="IPR004659">
    <property type="entry name" value="RNase_E/G"/>
</dbReference>
<keyword evidence="8" id="KW-0460">Magnesium</keyword>
<dbReference type="OrthoDB" id="9804278at2"/>
<dbReference type="STRING" id="1759059.ATE48_18225"/>
<evidence type="ECO:0000313" key="12">
    <source>
        <dbReference type="EMBL" id="ANP47699.1"/>
    </source>
</evidence>
<dbReference type="GO" id="GO:0016787">
    <property type="term" value="F:hydrolase activity"/>
    <property type="evidence" value="ECO:0007669"/>
    <property type="project" value="UniProtKB-KW"/>
</dbReference>
<dbReference type="AlphaFoldDB" id="A0A1B1AMA8"/>
<dbReference type="KEGG" id="cbot:ATE48_18225"/>
<dbReference type="GO" id="GO:0046872">
    <property type="term" value="F:metal ion binding"/>
    <property type="evidence" value="ECO:0007669"/>
    <property type="project" value="UniProtKB-KW"/>
</dbReference>
<dbReference type="Gene3D" id="2.40.50.140">
    <property type="entry name" value="Nucleic acid-binding proteins"/>
    <property type="match status" value="1"/>
</dbReference>
<dbReference type="Pfam" id="PF10150">
    <property type="entry name" value="RNase_E_G"/>
    <property type="match status" value="1"/>
</dbReference>
<keyword evidence="7" id="KW-0378">Hydrolase</keyword>
<evidence type="ECO:0000256" key="10">
    <source>
        <dbReference type="ARBA" id="ARBA00023136"/>
    </source>
</evidence>
<dbReference type="InterPro" id="IPR012340">
    <property type="entry name" value="NA-bd_OB-fold"/>
</dbReference>
<dbReference type="GO" id="GO:0004519">
    <property type="term" value="F:endonuclease activity"/>
    <property type="evidence" value="ECO:0007669"/>
    <property type="project" value="UniProtKB-KW"/>
</dbReference>
<dbReference type="GO" id="GO:0006364">
    <property type="term" value="P:rRNA processing"/>
    <property type="evidence" value="ECO:0007669"/>
    <property type="project" value="TreeGrafter"/>
</dbReference>
<evidence type="ECO:0000256" key="7">
    <source>
        <dbReference type="ARBA" id="ARBA00022801"/>
    </source>
</evidence>
<evidence type="ECO:0000256" key="3">
    <source>
        <dbReference type="ARBA" id="ARBA00022519"/>
    </source>
</evidence>
<proteinExistence type="predicted"/>
<evidence type="ECO:0000256" key="2">
    <source>
        <dbReference type="ARBA" id="ARBA00022475"/>
    </source>
</evidence>
<gene>
    <name evidence="12" type="ORF">ATE48_18225</name>
</gene>
<evidence type="ECO:0000256" key="4">
    <source>
        <dbReference type="ARBA" id="ARBA00022722"/>
    </source>
</evidence>
<dbReference type="InParanoid" id="A0A1B1AMA8"/>
<feature type="domain" description="S1 motif" evidence="11">
    <location>
        <begin position="44"/>
        <end position="118"/>
    </location>
</feature>
<dbReference type="GO" id="GO:0004540">
    <property type="term" value="F:RNA nuclease activity"/>
    <property type="evidence" value="ECO:0007669"/>
    <property type="project" value="InterPro"/>
</dbReference>
<dbReference type="PANTHER" id="PTHR30001">
    <property type="entry name" value="RIBONUCLEASE"/>
    <property type="match status" value="1"/>
</dbReference>
<keyword evidence="10" id="KW-0472">Membrane</keyword>
<evidence type="ECO:0000256" key="1">
    <source>
        <dbReference type="ARBA" id="ARBA00001946"/>
    </source>
</evidence>
<evidence type="ECO:0000313" key="13">
    <source>
        <dbReference type="Proteomes" id="UP000092498"/>
    </source>
</evidence>
<keyword evidence="13" id="KW-1185">Reference proteome</keyword>
<reference evidence="12 13" key="1">
    <citation type="submission" date="2015-11" db="EMBL/GenBank/DDBJ databases">
        <title>Whole-Genome Sequence of Candidatus Oderbacter manganicum from the National Park Lower Oder Valley, Germany.</title>
        <authorList>
            <person name="Braun B."/>
            <person name="Liere K."/>
            <person name="Szewzyk U."/>
        </authorList>
    </citation>
    <scope>NUCLEOTIDE SEQUENCE [LARGE SCALE GENOMIC DNA]</scope>
    <source>
        <strain evidence="12 13">OTSz_A_272</strain>
    </source>
</reference>
<keyword evidence="2" id="KW-1003">Cell membrane</keyword>
<evidence type="ECO:0000259" key="11">
    <source>
        <dbReference type="PROSITE" id="PS50126"/>
    </source>
</evidence>
<dbReference type="Proteomes" id="UP000092498">
    <property type="component" value="Chromosome"/>
</dbReference>
<dbReference type="GO" id="GO:0003723">
    <property type="term" value="F:RNA binding"/>
    <property type="evidence" value="ECO:0007669"/>
    <property type="project" value="UniProtKB-KW"/>
</dbReference>
<dbReference type="InterPro" id="IPR019307">
    <property type="entry name" value="RNA-bd_AU-1/RNase_E/G"/>
</dbReference>
<protein>
    <recommendedName>
        <fullName evidence="11">S1 motif domain-containing protein</fullName>
    </recommendedName>
</protein>
<keyword evidence="4" id="KW-0540">Nuclease</keyword>
<evidence type="ECO:0000256" key="9">
    <source>
        <dbReference type="ARBA" id="ARBA00022884"/>
    </source>
</evidence>
<evidence type="ECO:0000256" key="8">
    <source>
        <dbReference type="ARBA" id="ARBA00022842"/>
    </source>
</evidence>
<dbReference type="EMBL" id="CP013244">
    <property type="protein sequence ID" value="ANP47699.1"/>
    <property type="molecule type" value="Genomic_DNA"/>
</dbReference>
<name>A0A1B1AMA8_9PROT</name>
<dbReference type="PANTHER" id="PTHR30001:SF1">
    <property type="entry name" value="RIBONUCLEASE E_G-LIKE PROTEIN, CHLOROPLASTIC"/>
    <property type="match status" value="1"/>
</dbReference>
<comment type="cofactor">
    <cofactor evidence="1">
        <name>Mg(2+)</name>
        <dbReference type="ChEBI" id="CHEBI:18420"/>
    </cofactor>
</comment>